<evidence type="ECO:0000256" key="10">
    <source>
        <dbReference type="PIRSR" id="PIRSR611150-2"/>
    </source>
</evidence>
<dbReference type="AlphaFoldDB" id="A0A9P6G867"/>
<dbReference type="InterPro" id="IPR029058">
    <property type="entry name" value="AB_hydrolase_fold"/>
</dbReference>
<evidence type="ECO:0000256" key="3">
    <source>
        <dbReference type="ARBA" id="ARBA00013095"/>
    </source>
</evidence>
<keyword evidence="6 11" id="KW-0732">Signal</keyword>
<feature type="signal peptide" evidence="11">
    <location>
        <begin position="1"/>
        <end position="16"/>
    </location>
</feature>
<feature type="disulfide bond" evidence="10">
    <location>
        <begin position="40"/>
        <end position="118"/>
    </location>
</feature>
<evidence type="ECO:0000256" key="2">
    <source>
        <dbReference type="ARBA" id="ARBA00007534"/>
    </source>
</evidence>
<evidence type="ECO:0000256" key="11">
    <source>
        <dbReference type="SAM" id="SignalP"/>
    </source>
</evidence>
<evidence type="ECO:0000313" key="13">
    <source>
        <dbReference type="Proteomes" id="UP000756921"/>
    </source>
</evidence>
<keyword evidence="5" id="KW-0964">Secreted</keyword>
<evidence type="ECO:0000256" key="9">
    <source>
        <dbReference type="ARBA" id="ARBA00034045"/>
    </source>
</evidence>
<dbReference type="GO" id="GO:0005576">
    <property type="term" value="C:extracellular region"/>
    <property type="evidence" value="ECO:0007669"/>
    <property type="project" value="UniProtKB-SubCell"/>
</dbReference>
<keyword evidence="4" id="KW-0719">Serine esterase</keyword>
<dbReference type="EMBL" id="WJXW01000013">
    <property type="protein sequence ID" value="KAF9730892.1"/>
    <property type="molecule type" value="Genomic_DNA"/>
</dbReference>
<dbReference type="PANTHER" id="PTHR48250:SF3">
    <property type="entry name" value="CUTINASE 1-RELATED"/>
    <property type="match status" value="1"/>
</dbReference>
<sequence length="287" mass="29873">MHSFLPLLLLPALTLAAPAPLSSSDTATDMDAVISGTTPCASNAVLFARGTFDSGNIGVWVGPFLRDSALSAFAGDVHVQGVDAKDYPANLADYVKEGGSESCADACAETVEAYVGKCPHANVFLSGWSQGALCAHKCVNRISAKAATQLKGLATFGDENALMDSPSLVPSKLPFKSYCNEDNASPDLLCTATALSGVQLPSSIAQWKTEVYGHLALLKDAATNAAQLKSAAALPGTILGAFFGVSKYFLLDVATGNVRRWLVLPPHFVYGNNGMAGQAAKWMASLV</sequence>
<comment type="catalytic activity">
    <reaction evidence="9">
        <text>cutin + H2O = cutin monomers.</text>
        <dbReference type="EC" id="3.1.1.74"/>
    </reaction>
</comment>
<keyword evidence="13" id="KW-1185">Reference proteome</keyword>
<evidence type="ECO:0000256" key="1">
    <source>
        <dbReference type="ARBA" id="ARBA00004613"/>
    </source>
</evidence>
<dbReference type="Proteomes" id="UP000756921">
    <property type="component" value="Unassembled WGS sequence"/>
</dbReference>
<gene>
    <name evidence="12" type="ORF">PMIN01_10850</name>
</gene>
<keyword evidence="7" id="KW-0378">Hydrolase</keyword>
<dbReference type="GO" id="GO:0016052">
    <property type="term" value="P:carbohydrate catabolic process"/>
    <property type="evidence" value="ECO:0007669"/>
    <property type="project" value="TreeGrafter"/>
</dbReference>
<reference evidence="12" key="1">
    <citation type="journal article" date="2020" name="Mol. Plant Microbe Interact.">
        <title>Genome Sequence of the Biocontrol Agent Coniothyrium minitans strain Conio (IMI 134523).</title>
        <authorList>
            <person name="Patel D."/>
            <person name="Shittu T.A."/>
            <person name="Baroncelli R."/>
            <person name="Muthumeenakshi S."/>
            <person name="Osborne T.H."/>
            <person name="Janganan T.K."/>
            <person name="Sreenivasaprasad S."/>
        </authorList>
    </citation>
    <scope>NUCLEOTIDE SEQUENCE</scope>
    <source>
        <strain evidence="12">Conio</strain>
    </source>
</reference>
<feature type="disulfide bond" evidence="10">
    <location>
        <begin position="179"/>
        <end position="190"/>
    </location>
</feature>
<organism evidence="12 13">
    <name type="scientific">Paraphaeosphaeria minitans</name>
    <dbReference type="NCBI Taxonomy" id="565426"/>
    <lineage>
        <taxon>Eukaryota</taxon>
        <taxon>Fungi</taxon>
        <taxon>Dikarya</taxon>
        <taxon>Ascomycota</taxon>
        <taxon>Pezizomycotina</taxon>
        <taxon>Dothideomycetes</taxon>
        <taxon>Pleosporomycetidae</taxon>
        <taxon>Pleosporales</taxon>
        <taxon>Massarineae</taxon>
        <taxon>Didymosphaeriaceae</taxon>
        <taxon>Paraphaeosphaeria</taxon>
    </lineage>
</organism>
<dbReference type="Gene3D" id="3.40.50.1820">
    <property type="entry name" value="alpha/beta hydrolase"/>
    <property type="match status" value="1"/>
</dbReference>
<dbReference type="PANTHER" id="PTHR48250">
    <property type="entry name" value="CUTINASE 2-RELATED"/>
    <property type="match status" value="1"/>
</dbReference>
<comment type="caution">
    <text evidence="12">The sequence shown here is derived from an EMBL/GenBank/DDBJ whole genome shotgun (WGS) entry which is preliminary data.</text>
</comment>
<keyword evidence="8 10" id="KW-1015">Disulfide bond</keyword>
<proteinExistence type="inferred from homology"/>
<evidence type="ECO:0000256" key="4">
    <source>
        <dbReference type="ARBA" id="ARBA00022487"/>
    </source>
</evidence>
<dbReference type="InterPro" id="IPR011150">
    <property type="entry name" value="Cutinase_monf"/>
</dbReference>
<accession>A0A9P6G867</accession>
<protein>
    <recommendedName>
        <fullName evidence="3">cutinase</fullName>
        <ecNumber evidence="3">3.1.1.74</ecNumber>
    </recommendedName>
</protein>
<dbReference type="SMART" id="SM01110">
    <property type="entry name" value="Cutinase"/>
    <property type="match status" value="1"/>
</dbReference>
<evidence type="ECO:0000256" key="5">
    <source>
        <dbReference type="ARBA" id="ARBA00022525"/>
    </source>
</evidence>
<dbReference type="SUPFAM" id="SSF53474">
    <property type="entry name" value="alpha/beta-Hydrolases"/>
    <property type="match status" value="1"/>
</dbReference>
<feature type="chain" id="PRO_5040341850" description="cutinase" evidence="11">
    <location>
        <begin position="17"/>
        <end position="287"/>
    </location>
</feature>
<evidence type="ECO:0000256" key="8">
    <source>
        <dbReference type="ARBA" id="ARBA00023157"/>
    </source>
</evidence>
<dbReference type="Pfam" id="PF01083">
    <property type="entry name" value="Cutinase"/>
    <property type="match status" value="1"/>
</dbReference>
<dbReference type="InterPro" id="IPR000675">
    <property type="entry name" value="Cutinase/axe"/>
</dbReference>
<name>A0A9P6G867_9PLEO</name>
<evidence type="ECO:0000256" key="7">
    <source>
        <dbReference type="ARBA" id="ARBA00022801"/>
    </source>
</evidence>
<comment type="subcellular location">
    <subcellularLocation>
        <location evidence="1">Secreted</location>
    </subcellularLocation>
</comment>
<evidence type="ECO:0000256" key="6">
    <source>
        <dbReference type="ARBA" id="ARBA00022729"/>
    </source>
</evidence>
<comment type="similarity">
    <text evidence="2">Belongs to the cutinase family.</text>
</comment>
<dbReference type="EC" id="3.1.1.74" evidence="3"/>
<dbReference type="GO" id="GO:0050525">
    <property type="term" value="F:cutinase activity"/>
    <property type="evidence" value="ECO:0007669"/>
    <property type="project" value="UniProtKB-EC"/>
</dbReference>
<evidence type="ECO:0000313" key="12">
    <source>
        <dbReference type="EMBL" id="KAF9730892.1"/>
    </source>
</evidence>
<dbReference type="OrthoDB" id="2975078at2759"/>